<keyword evidence="2" id="KW-0238">DNA-binding</keyword>
<feature type="domain" description="Response regulatory" evidence="6">
    <location>
        <begin position="5"/>
        <end position="119"/>
    </location>
</feature>
<organism evidence="7 8">
    <name type="scientific">Sporosarcina psychrophila</name>
    <name type="common">Bacillus psychrophilus</name>
    <dbReference type="NCBI Taxonomy" id="1476"/>
    <lineage>
        <taxon>Bacteria</taxon>
        <taxon>Bacillati</taxon>
        <taxon>Bacillota</taxon>
        <taxon>Bacilli</taxon>
        <taxon>Bacillales</taxon>
        <taxon>Caryophanaceae</taxon>
        <taxon>Sporosarcina</taxon>
    </lineage>
</organism>
<dbReference type="PROSITE" id="PS00041">
    <property type="entry name" value="HTH_ARAC_FAMILY_1"/>
    <property type="match status" value="1"/>
</dbReference>
<keyword evidence="3" id="KW-0804">Transcription</keyword>
<dbReference type="Proteomes" id="UP000698173">
    <property type="component" value="Unassembled WGS sequence"/>
</dbReference>
<evidence type="ECO:0000256" key="3">
    <source>
        <dbReference type="ARBA" id="ARBA00023163"/>
    </source>
</evidence>
<dbReference type="PANTHER" id="PTHR43280:SF28">
    <property type="entry name" value="HTH-TYPE TRANSCRIPTIONAL ACTIVATOR RHAS"/>
    <property type="match status" value="1"/>
</dbReference>
<evidence type="ECO:0000256" key="2">
    <source>
        <dbReference type="ARBA" id="ARBA00023125"/>
    </source>
</evidence>
<dbReference type="InterPro" id="IPR018062">
    <property type="entry name" value="HTH_AraC-typ_CS"/>
</dbReference>
<feature type="modified residue" description="4-aspartylphosphate" evidence="4">
    <location>
        <position position="56"/>
    </location>
</feature>
<dbReference type="InterPro" id="IPR018060">
    <property type="entry name" value="HTH_AraC"/>
</dbReference>
<dbReference type="EMBL" id="DYWT01000092">
    <property type="protein sequence ID" value="HJF31229.1"/>
    <property type="molecule type" value="Genomic_DNA"/>
</dbReference>
<dbReference type="GO" id="GO:0000160">
    <property type="term" value="P:phosphorelay signal transduction system"/>
    <property type="evidence" value="ECO:0007669"/>
    <property type="project" value="InterPro"/>
</dbReference>
<evidence type="ECO:0000256" key="4">
    <source>
        <dbReference type="PROSITE-ProRule" id="PRU00169"/>
    </source>
</evidence>
<keyword evidence="1" id="KW-0805">Transcription regulation</keyword>
<dbReference type="InterPro" id="IPR001789">
    <property type="entry name" value="Sig_transdc_resp-reg_receiver"/>
</dbReference>
<dbReference type="Gene3D" id="3.40.50.2300">
    <property type="match status" value="1"/>
</dbReference>
<evidence type="ECO:0000259" key="5">
    <source>
        <dbReference type="PROSITE" id="PS01124"/>
    </source>
</evidence>
<comment type="caution">
    <text evidence="7">The sequence shown here is derived from an EMBL/GenBank/DDBJ whole genome shotgun (WGS) entry which is preliminary data.</text>
</comment>
<dbReference type="InterPro" id="IPR009057">
    <property type="entry name" value="Homeodomain-like_sf"/>
</dbReference>
<sequence length="494" mass="58069">MMKLHIHLVAKDRLEAEGIRWIVETHLTGATMTAFETVEDYVCQFRNTIPDLLLLDMDTWVNENDGIGELLRKMNIRWLGLSSERIFQTAYRGLRFHAEDVLFRPFSPTDLIKQIQQVRYQLRNAQRENTRLGSEVVDFSIDYADLFFLERVPLKKITMSAFLMRNTDTLPLVYDALKRFTFTKANKLFALSGFVLCVHDTNDVTLFHEEYRAFLVQWKEQVGEPLSIVSNDSLPHHSVKETYLQTKKLTEEIFFEGYDIILSNDKQVNWLPMDPFLTPLEQREWIEMLEKRDAKGICDWVENEFLTYKKPYPDPEIVRVRLTSVLAQIRRYMKSYNIQTADWETAYYGVFHQIFKSPIIYEIVQELLAFTTHLISVESLNLHLRDGEQSLVEKTNALIESNYWNAQWGLTDCAESLRINKSTLSRRFAAESKQSFRVILHNVRIQEAKRLLQETDLSMEEISRLVGYSHQSYFTAKFKQVEKTTPFAYRMGLV</sequence>
<proteinExistence type="predicted"/>
<dbReference type="GO" id="GO:0043565">
    <property type="term" value="F:sequence-specific DNA binding"/>
    <property type="evidence" value="ECO:0007669"/>
    <property type="project" value="InterPro"/>
</dbReference>
<feature type="domain" description="HTH araC/xylS-type" evidence="5">
    <location>
        <begin position="393"/>
        <end position="492"/>
    </location>
</feature>
<dbReference type="Pfam" id="PF12833">
    <property type="entry name" value="HTH_18"/>
    <property type="match status" value="1"/>
</dbReference>
<protein>
    <submittedName>
        <fullName evidence="7">Helix-turn-helix domain-containing protein</fullName>
    </submittedName>
</protein>
<reference evidence="7" key="1">
    <citation type="journal article" date="2021" name="PeerJ">
        <title>Extensive microbial diversity within the chicken gut microbiome revealed by metagenomics and culture.</title>
        <authorList>
            <person name="Gilroy R."/>
            <person name="Ravi A."/>
            <person name="Getino M."/>
            <person name="Pursley I."/>
            <person name="Horton D.L."/>
            <person name="Alikhan N.F."/>
            <person name="Baker D."/>
            <person name="Gharbi K."/>
            <person name="Hall N."/>
            <person name="Watson M."/>
            <person name="Adriaenssens E.M."/>
            <person name="Foster-Nyarko E."/>
            <person name="Jarju S."/>
            <person name="Secka A."/>
            <person name="Antonio M."/>
            <person name="Oren A."/>
            <person name="Chaudhuri R.R."/>
            <person name="La Ragione R."/>
            <person name="Hildebrand F."/>
            <person name="Pallen M.J."/>
        </authorList>
    </citation>
    <scope>NUCLEOTIDE SEQUENCE</scope>
    <source>
        <strain evidence="7">CHK171-7178</strain>
    </source>
</reference>
<dbReference type="PANTHER" id="PTHR43280">
    <property type="entry name" value="ARAC-FAMILY TRANSCRIPTIONAL REGULATOR"/>
    <property type="match status" value="1"/>
</dbReference>
<dbReference type="PROSITE" id="PS50110">
    <property type="entry name" value="RESPONSE_REGULATORY"/>
    <property type="match status" value="1"/>
</dbReference>
<dbReference type="SMART" id="SM00342">
    <property type="entry name" value="HTH_ARAC"/>
    <property type="match status" value="1"/>
</dbReference>
<dbReference type="InterPro" id="IPR011006">
    <property type="entry name" value="CheY-like_superfamily"/>
</dbReference>
<evidence type="ECO:0000313" key="7">
    <source>
        <dbReference type="EMBL" id="HJF31229.1"/>
    </source>
</evidence>
<evidence type="ECO:0000256" key="1">
    <source>
        <dbReference type="ARBA" id="ARBA00023015"/>
    </source>
</evidence>
<keyword evidence="4" id="KW-0597">Phosphoprotein</keyword>
<dbReference type="PROSITE" id="PS01124">
    <property type="entry name" value="HTH_ARAC_FAMILY_2"/>
    <property type="match status" value="1"/>
</dbReference>
<dbReference type="SUPFAM" id="SSF46689">
    <property type="entry name" value="Homeodomain-like"/>
    <property type="match status" value="1"/>
</dbReference>
<dbReference type="GO" id="GO:0003700">
    <property type="term" value="F:DNA-binding transcription factor activity"/>
    <property type="evidence" value="ECO:0007669"/>
    <property type="project" value="InterPro"/>
</dbReference>
<evidence type="ECO:0000313" key="8">
    <source>
        <dbReference type="Proteomes" id="UP000698173"/>
    </source>
</evidence>
<name>A0A921KDT0_SPOPS</name>
<reference evidence="7" key="2">
    <citation type="submission" date="2021-09" db="EMBL/GenBank/DDBJ databases">
        <authorList>
            <person name="Gilroy R."/>
        </authorList>
    </citation>
    <scope>NUCLEOTIDE SEQUENCE</scope>
    <source>
        <strain evidence="7">CHK171-7178</strain>
    </source>
</reference>
<accession>A0A921KDT0</accession>
<dbReference type="AlphaFoldDB" id="A0A921KDT0"/>
<dbReference type="Gene3D" id="1.10.10.60">
    <property type="entry name" value="Homeodomain-like"/>
    <property type="match status" value="1"/>
</dbReference>
<evidence type="ECO:0000259" key="6">
    <source>
        <dbReference type="PROSITE" id="PS50110"/>
    </source>
</evidence>
<gene>
    <name evidence="7" type="ORF">K8V56_05550</name>
</gene>
<dbReference type="SUPFAM" id="SSF52172">
    <property type="entry name" value="CheY-like"/>
    <property type="match status" value="1"/>
</dbReference>